<feature type="compositionally biased region" description="Basic residues" evidence="1">
    <location>
        <begin position="436"/>
        <end position="458"/>
    </location>
</feature>
<feature type="compositionally biased region" description="Basic residues" evidence="1">
    <location>
        <begin position="104"/>
        <end position="122"/>
    </location>
</feature>
<feature type="region of interest" description="Disordered" evidence="1">
    <location>
        <begin position="1"/>
        <end position="475"/>
    </location>
</feature>
<keyword evidence="3" id="KW-1185">Reference proteome</keyword>
<feature type="compositionally biased region" description="Polar residues" evidence="1">
    <location>
        <begin position="363"/>
        <end position="375"/>
    </location>
</feature>
<evidence type="ECO:0000313" key="2">
    <source>
        <dbReference type="EMBL" id="PRX65519.1"/>
    </source>
</evidence>
<dbReference type="Proteomes" id="UP000238312">
    <property type="component" value="Unassembled WGS sequence"/>
</dbReference>
<feature type="compositionally biased region" description="Basic residues" evidence="1">
    <location>
        <begin position="84"/>
        <end position="96"/>
    </location>
</feature>
<feature type="compositionally biased region" description="Polar residues" evidence="1">
    <location>
        <begin position="327"/>
        <end position="353"/>
    </location>
</feature>
<feature type="compositionally biased region" description="Basic and acidic residues" evidence="1">
    <location>
        <begin position="459"/>
        <end position="469"/>
    </location>
</feature>
<gene>
    <name evidence="2" type="ORF">B0I32_107281</name>
</gene>
<organism evidence="2 3">
    <name type="scientific">Nonomuraea fuscirosea</name>
    <dbReference type="NCBI Taxonomy" id="1291556"/>
    <lineage>
        <taxon>Bacteria</taxon>
        <taxon>Bacillati</taxon>
        <taxon>Actinomycetota</taxon>
        <taxon>Actinomycetes</taxon>
        <taxon>Streptosporangiales</taxon>
        <taxon>Streptosporangiaceae</taxon>
        <taxon>Nonomuraea</taxon>
    </lineage>
</organism>
<comment type="caution">
    <text evidence="2">The sequence shown here is derived from an EMBL/GenBank/DDBJ whole genome shotgun (WGS) entry which is preliminary data.</text>
</comment>
<feature type="compositionally biased region" description="Pro residues" evidence="1">
    <location>
        <begin position="25"/>
        <end position="36"/>
    </location>
</feature>
<protein>
    <submittedName>
        <fullName evidence="2">Uncharacterized protein</fullName>
    </submittedName>
</protein>
<feature type="compositionally biased region" description="Pro residues" evidence="1">
    <location>
        <begin position="193"/>
        <end position="207"/>
    </location>
</feature>
<dbReference type="EMBL" id="PVNG01000007">
    <property type="protein sequence ID" value="PRX65519.1"/>
    <property type="molecule type" value="Genomic_DNA"/>
</dbReference>
<proteinExistence type="predicted"/>
<evidence type="ECO:0000313" key="3">
    <source>
        <dbReference type="Proteomes" id="UP000238312"/>
    </source>
</evidence>
<reference evidence="2 3" key="1">
    <citation type="submission" date="2018-03" db="EMBL/GenBank/DDBJ databases">
        <title>Genomic Encyclopedia of Type Strains, Phase III (KMG-III): the genomes of soil and plant-associated and newly described type strains.</title>
        <authorList>
            <person name="Whitman W."/>
        </authorList>
    </citation>
    <scope>NUCLEOTIDE SEQUENCE [LARGE SCALE GENOMIC DNA]</scope>
    <source>
        <strain evidence="2 3">CGMCC 4.7104</strain>
    </source>
</reference>
<accession>A0A2T0N158</accession>
<dbReference type="AlphaFoldDB" id="A0A2T0N158"/>
<feature type="compositionally biased region" description="Basic residues" evidence="1">
    <location>
        <begin position="382"/>
        <end position="393"/>
    </location>
</feature>
<sequence length="475" mass="52217">MPQSAHGQPTHHATTHRRGKSPASPAAPQPRSPAAPQPRQAKPLPPPRRSSSHAATSQRAEAAAIADDRPVPPHHTHRDQAQHSPRRPASPRRRTQTRPSPTPARHHPPTPPHTHRTNRHPPIRQDQAAHPPREPINPHRRTQTQPGRPPHRGTAFTHTTTHQGTEPPAATNRIGIEPPALTNHVGRCVTRAAPPPATRGDKPPPSPRNTNPNHETQRDRGRLPITHGRPIHLTTPNETNHSSLRGRRNQCTSPHANGPEPPTHHANQPTHTAAHRRGRTAHPTAAPHPPTSPHTKGTEPPAARNHIGIEPPAPTNHVGTVCHPRRPTTSGKRPTTIHQSTSQRPATSDQPSQRLVGPRRSTHGLTTPGLTSPSHKPNPRPTRCHHSLRHRERHAQPTPLLPYAPLRAPHNRAPGADPLPGPAQRRHGILTSSRAGKTRSDHHHKPGHRQPVHYHNRKCGKEQQRRHAEMGILPQ</sequence>
<name>A0A2T0N158_9ACTN</name>
<feature type="compositionally biased region" description="Low complexity" evidence="1">
    <location>
        <begin position="153"/>
        <end position="165"/>
    </location>
</feature>
<evidence type="ECO:0000256" key="1">
    <source>
        <dbReference type="SAM" id="MobiDB-lite"/>
    </source>
</evidence>
<feature type="compositionally biased region" description="Polar residues" evidence="1">
    <location>
        <begin position="234"/>
        <end position="255"/>
    </location>
</feature>